<dbReference type="GO" id="GO:0008233">
    <property type="term" value="F:peptidase activity"/>
    <property type="evidence" value="ECO:0007669"/>
    <property type="project" value="UniProtKB-KW"/>
</dbReference>
<evidence type="ECO:0000256" key="2">
    <source>
        <dbReference type="ARBA" id="ARBA00022670"/>
    </source>
</evidence>
<evidence type="ECO:0000256" key="1">
    <source>
        <dbReference type="ARBA" id="ARBA00008136"/>
    </source>
</evidence>
<dbReference type="GO" id="GO:0003697">
    <property type="term" value="F:single-stranded DNA binding"/>
    <property type="evidence" value="ECO:0007669"/>
    <property type="project" value="InterPro"/>
</dbReference>
<dbReference type="InterPro" id="IPR036590">
    <property type="entry name" value="SRAP-like"/>
</dbReference>
<evidence type="ECO:0000313" key="9">
    <source>
        <dbReference type="EMBL" id="SDF99986.1"/>
    </source>
</evidence>
<keyword evidence="4 8" id="KW-0378">Hydrolase</keyword>
<evidence type="ECO:0000256" key="7">
    <source>
        <dbReference type="ARBA" id="ARBA00023239"/>
    </source>
</evidence>
<protein>
    <recommendedName>
        <fullName evidence="8">Abasic site processing protein</fullName>
        <ecNumber evidence="8">3.4.-.-</ecNumber>
    </recommendedName>
</protein>
<evidence type="ECO:0000256" key="6">
    <source>
        <dbReference type="ARBA" id="ARBA00023125"/>
    </source>
</evidence>
<gene>
    <name evidence="9" type="ORF">SAMN05216241_10476</name>
</gene>
<sequence>MCGRYSITQPVEAIQRVFKVAERPNLPPRYNVAPTQDVPAVRQGDDGERHLALLRWGLIPFWADDPSIGSRMINARAESAAQKNAFRAAFRRRRCLVVADGFYEWKKPETKGGRKQPYRVTLTDGGLFAFAGLWEHWRDETSGETVESCTILTTDANDELADIHERMPVILDPASFATWLDPDTEPETAQALLGPYPADRLTAYPVSTRVNAVANDDPGVIAPFEQGQGETRPLL</sequence>
<organism evidence="9 10">
    <name type="scientific">Limimonas halophila</name>
    <dbReference type="NCBI Taxonomy" id="1082479"/>
    <lineage>
        <taxon>Bacteria</taxon>
        <taxon>Pseudomonadati</taxon>
        <taxon>Pseudomonadota</taxon>
        <taxon>Alphaproteobacteria</taxon>
        <taxon>Rhodospirillales</taxon>
        <taxon>Rhodovibrionaceae</taxon>
        <taxon>Limimonas</taxon>
    </lineage>
</organism>
<dbReference type="GO" id="GO:0006508">
    <property type="term" value="P:proteolysis"/>
    <property type="evidence" value="ECO:0007669"/>
    <property type="project" value="UniProtKB-KW"/>
</dbReference>
<proteinExistence type="inferred from homology"/>
<dbReference type="STRING" id="1082479.SAMN05216241_10476"/>
<dbReference type="GO" id="GO:0106300">
    <property type="term" value="P:protein-DNA covalent cross-linking repair"/>
    <property type="evidence" value="ECO:0007669"/>
    <property type="project" value="InterPro"/>
</dbReference>
<name>A0A1G7QN98_9PROT</name>
<dbReference type="EMBL" id="FNCE01000004">
    <property type="protein sequence ID" value="SDF99986.1"/>
    <property type="molecule type" value="Genomic_DNA"/>
</dbReference>
<evidence type="ECO:0000313" key="10">
    <source>
        <dbReference type="Proteomes" id="UP000199415"/>
    </source>
</evidence>
<accession>A0A1G7QN98</accession>
<dbReference type="EC" id="3.4.-.-" evidence="8"/>
<keyword evidence="3" id="KW-0227">DNA damage</keyword>
<dbReference type="PANTHER" id="PTHR13604">
    <property type="entry name" value="DC12-RELATED"/>
    <property type="match status" value="1"/>
</dbReference>
<dbReference type="Proteomes" id="UP000199415">
    <property type="component" value="Unassembled WGS sequence"/>
</dbReference>
<dbReference type="Gene3D" id="3.90.1680.10">
    <property type="entry name" value="SOS response associated peptidase-like"/>
    <property type="match status" value="1"/>
</dbReference>
<reference evidence="9 10" key="1">
    <citation type="submission" date="2016-10" db="EMBL/GenBank/DDBJ databases">
        <authorList>
            <person name="de Groot N.N."/>
        </authorList>
    </citation>
    <scope>NUCLEOTIDE SEQUENCE [LARGE SCALE GENOMIC DNA]</scope>
    <source>
        <strain evidence="9 10">DSM 25584</strain>
    </source>
</reference>
<dbReference type="Pfam" id="PF02586">
    <property type="entry name" value="SRAP"/>
    <property type="match status" value="1"/>
</dbReference>
<dbReference type="AlphaFoldDB" id="A0A1G7QN98"/>
<keyword evidence="6" id="KW-0238">DNA-binding</keyword>
<evidence type="ECO:0000256" key="4">
    <source>
        <dbReference type="ARBA" id="ARBA00022801"/>
    </source>
</evidence>
<dbReference type="InterPro" id="IPR003738">
    <property type="entry name" value="SRAP"/>
</dbReference>
<keyword evidence="2 8" id="KW-0645">Protease</keyword>
<dbReference type="SUPFAM" id="SSF143081">
    <property type="entry name" value="BB1717-like"/>
    <property type="match status" value="1"/>
</dbReference>
<dbReference type="GO" id="GO:0016829">
    <property type="term" value="F:lyase activity"/>
    <property type="evidence" value="ECO:0007669"/>
    <property type="project" value="UniProtKB-KW"/>
</dbReference>
<dbReference type="RefSeq" id="WP_090019472.1">
    <property type="nucleotide sequence ID" value="NZ_FNCE01000004.1"/>
</dbReference>
<dbReference type="PANTHER" id="PTHR13604:SF0">
    <property type="entry name" value="ABASIC SITE PROCESSING PROTEIN HMCES"/>
    <property type="match status" value="1"/>
</dbReference>
<dbReference type="OrthoDB" id="9782620at2"/>
<evidence type="ECO:0000256" key="8">
    <source>
        <dbReference type="RuleBase" id="RU364100"/>
    </source>
</evidence>
<evidence type="ECO:0000256" key="5">
    <source>
        <dbReference type="ARBA" id="ARBA00023124"/>
    </source>
</evidence>
<keyword evidence="5" id="KW-0190">Covalent protein-DNA linkage</keyword>
<keyword evidence="7" id="KW-0456">Lyase</keyword>
<comment type="similarity">
    <text evidence="1 8">Belongs to the SOS response-associated peptidase family.</text>
</comment>
<evidence type="ECO:0000256" key="3">
    <source>
        <dbReference type="ARBA" id="ARBA00022763"/>
    </source>
</evidence>
<keyword evidence="10" id="KW-1185">Reference proteome</keyword>